<keyword evidence="2" id="KW-1185">Reference proteome</keyword>
<dbReference type="EC" id="2.4.-.-" evidence="1"/>
<evidence type="ECO:0000313" key="2">
    <source>
        <dbReference type="Proteomes" id="UP001549691"/>
    </source>
</evidence>
<keyword evidence="1" id="KW-0808">Transferase</keyword>
<keyword evidence="1" id="KW-0328">Glycosyltransferase</keyword>
<dbReference type="Proteomes" id="UP001549691">
    <property type="component" value="Unassembled WGS sequence"/>
</dbReference>
<dbReference type="Gene3D" id="3.40.50.2000">
    <property type="entry name" value="Glycogen Phosphorylase B"/>
    <property type="match status" value="1"/>
</dbReference>
<dbReference type="SUPFAM" id="SSF53756">
    <property type="entry name" value="UDP-Glycosyltransferase/glycogen phosphorylase"/>
    <property type="match status" value="1"/>
</dbReference>
<gene>
    <name evidence="1" type="ORF">ABXR19_07965</name>
</gene>
<name>A0ABV2TJM5_9RHOO</name>
<accession>A0ABV2TJM5</accession>
<dbReference type="EMBL" id="JBEWZI010000007">
    <property type="protein sequence ID" value="MET7014124.1"/>
    <property type="molecule type" value="Genomic_DNA"/>
</dbReference>
<protein>
    <submittedName>
        <fullName evidence="1">Glycosyltransferase</fullName>
        <ecNumber evidence="1">2.4.-.-</ecNumber>
    </submittedName>
</protein>
<dbReference type="GO" id="GO:0016757">
    <property type="term" value="F:glycosyltransferase activity"/>
    <property type="evidence" value="ECO:0007669"/>
    <property type="project" value="UniProtKB-KW"/>
</dbReference>
<reference evidence="1 2" key="1">
    <citation type="submission" date="2024-07" db="EMBL/GenBank/DDBJ databases">
        <title>Uliginosibacterium flavum JJ3220;KACC:17644.</title>
        <authorList>
            <person name="Kim M.K."/>
        </authorList>
    </citation>
    <scope>NUCLEOTIDE SEQUENCE [LARGE SCALE GENOMIC DNA]</scope>
    <source>
        <strain evidence="1 2">KACC:17644</strain>
    </source>
</reference>
<dbReference type="RefSeq" id="WP_354600586.1">
    <property type="nucleotide sequence ID" value="NZ_JBEWZI010000007.1"/>
</dbReference>
<organism evidence="1 2">
    <name type="scientific">Uliginosibacterium flavum</name>
    <dbReference type="NCBI Taxonomy" id="1396831"/>
    <lineage>
        <taxon>Bacteria</taxon>
        <taxon>Pseudomonadati</taxon>
        <taxon>Pseudomonadota</taxon>
        <taxon>Betaproteobacteria</taxon>
        <taxon>Rhodocyclales</taxon>
        <taxon>Zoogloeaceae</taxon>
        <taxon>Uliginosibacterium</taxon>
    </lineage>
</organism>
<dbReference type="Pfam" id="PF13692">
    <property type="entry name" value="Glyco_trans_1_4"/>
    <property type="match status" value="1"/>
</dbReference>
<evidence type="ECO:0000313" key="1">
    <source>
        <dbReference type="EMBL" id="MET7014124.1"/>
    </source>
</evidence>
<proteinExistence type="predicted"/>
<comment type="caution">
    <text evidence="1">The sequence shown here is derived from an EMBL/GenBank/DDBJ whole genome shotgun (WGS) entry which is preliminary data.</text>
</comment>
<sequence length="379" mass="41573">MSIPYALEGIEHGKGVLNGSTAIAEMLVAAISEFAEVTVVTDRPDRFSGHRTVSIFRENPIRAHGFEEFWRREYRVFGAPTAGDFSRDSLYRVFQLANAVDPGRLDAILAETDCEVVVLNRQEHFFLSRHPGLCDRKLVFFTHDSHYQRKLSYEENYGAAQPLTHVEQAIESAFVAEAGKLVTISVEEQTHFSRLATGCEVVLFRPTIARPQRLVELAEQTAVRFYFIGVNNFVNRQTMARAHEWFLENGRPGADEFHVFGSVCHAVEAVGADQGVFLHGHVDDLACAVAGMHVLLAPIQSGSGVPLKVADALGAGHLVLASAFGADSYPEFIGSRIVLSDGDAGQVLDALRAAPATYVPYEAYASKNRQAARQIVGVE</sequence>